<evidence type="ECO:0000313" key="8">
    <source>
        <dbReference type="EMBL" id="QNM10751.1"/>
    </source>
</evidence>
<comment type="cofactor">
    <cofactor evidence="1 5">
        <name>pyridoxal 5'-phosphate</name>
        <dbReference type="ChEBI" id="CHEBI:597326"/>
    </cofactor>
</comment>
<dbReference type="GO" id="GO:0004795">
    <property type="term" value="F:threonine synthase activity"/>
    <property type="evidence" value="ECO:0007669"/>
    <property type="project" value="UniProtKB-UniRule"/>
</dbReference>
<dbReference type="GO" id="GO:0009088">
    <property type="term" value="P:threonine biosynthetic process"/>
    <property type="evidence" value="ECO:0007669"/>
    <property type="project" value="UniProtKB-UniRule"/>
</dbReference>
<evidence type="ECO:0000256" key="3">
    <source>
        <dbReference type="ARBA" id="ARBA00022898"/>
    </source>
</evidence>
<evidence type="ECO:0000256" key="1">
    <source>
        <dbReference type="ARBA" id="ARBA00001933"/>
    </source>
</evidence>
<dbReference type="InterPro" id="IPR001926">
    <property type="entry name" value="TrpB-like_PALP"/>
</dbReference>
<dbReference type="KEGG" id="ehn:H9Q80_10650"/>
<keyword evidence="3 5" id="KW-0663">Pyridoxal phosphate</keyword>
<accession>A0A7G9GIW9</accession>
<feature type="domain" description="Tryptophan synthase beta chain-like PALP" evidence="6">
    <location>
        <begin position="102"/>
        <end position="419"/>
    </location>
</feature>
<reference evidence="8 9" key="1">
    <citation type="submission" date="2020-08" db="EMBL/GenBank/DDBJ databases">
        <authorList>
            <person name="Liu C."/>
            <person name="Sun Q."/>
        </authorList>
    </citation>
    <scope>NUCLEOTIDE SEQUENCE [LARGE SCALE GENOMIC DNA]</scope>
    <source>
        <strain evidence="8 9">NSJ-61</strain>
    </source>
</reference>
<dbReference type="InterPro" id="IPR029144">
    <property type="entry name" value="Thr_synth_N"/>
</dbReference>
<dbReference type="CDD" id="cd01560">
    <property type="entry name" value="Thr-synth_2"/>
    <property type="match status" value="1"/>
</dbReference>
<protein>
    <recommendedName>
        <fullName evidence="4">Threonine synthase</fullName>
        <ecNumber evidence="4">4.2.3.1</ecNumber>
    </recommendedName>
</protein>
<gene>
    <name evidence="8" type="ORF">H9Q80_10650</name>
</gene>
<dbReference type="InterPro" id="IPR004450">
    <property type="entry name" value="Thr_synthase-like"/>
</dbReference>
<evidence type="ECO:0000256" key="4">
    <source>
        <dbReference type="NCBIfam" id="TIGR00260"/>
    </source>
</evidence>
<dbReference type="InterPro" id="IPR036052">
    <property type="entry name" value="TrpB-like_PALP_sf"/>
</dbReference>
<dbReference type="NCBIfam" id="TIGR00260">
    <property type="entry name" value="thrC"/>
    <property type="match status" value="1"/>
</dbReference>
<organism evidence="8 9">
    <name type="scientific">[Eubacterium] hominis</name>
    <dbReference type="NCBI Taxonomy" id="2764325"/>
    <lineage>
        <taxon>Bacteria</taxon>
        <taxon>Bacillati</taxon>
        <taxon>Bacillota</taxon>
        <taxon>Erysipelotrichia</taxon>
        <taxon>Erysipelotrichales</taxon>
        <taxon>Erysipelotrichaceae</taxon>
        <taxon>Amedibacillus</taxon>
    </lineage>
</organism>
<evidence type="ECO:0000259" key="6">
    <source>
        <dbReference type="Pfam" id="PF00291"/>
    </source>
</evidence>
<dbReference type="InterPro" id="IPR037158">
    <property type="entry name" value="Thr_synth_N_sf"/>
</dbReference>
<dbReference type="Pfam" id="PF14821">
    <property type="entry name" value="Thr_synth_N"/>
    <property type="match status" value="1"/>
</dbReference>
<comment type="similarity">
    <text evidence="2">Belongs to the threonine synthase family.</text>
</comment>
<dbReference type="Proteomes" id="UP000515856">
    <property type="component" value="Chromosome"/>
</dbReference>
<dbReference type="EMBL" id="CP060636">
    <property type="protein sequence ID" value="QNM10751.1"/>
    <property type="molecule type" value="Genomic_DNA"/>
</dbReference>
<feature type="domain" description="Threonine synthase N-terminal" evidence="7">
    <location>
        <begin position="5"/>
        <end position="80"/>
    </location>
</feature>
<dbReference type="AlphaFoldDB" id="A0A7G9GIW9"/>
<evidence type="ECO:0000256" key="2">
    <source>
        <dbReference type="ARBA" id="ARBA00005517"/>
    </source>
</evidence>
<dbReference type="PANTHER" id="PTHR43515">
    <property type="entry name" value="THREONINE SYNTHASE-LIKE 1"/>
    <property type="match status" value="1"/>
</dbReference>
<dbReference type="PANTHER" id="PTHR43515:SF1">
    <property type="entry name" value="THREONINE SYNTHASE-LIKE 1"/>
    <property type="match status" value="1"/>
</dbReference>
<evidence type="ECO:0000259" key="7">
    <source>
        <dbReference type="Pfam" id="PF14821"/>
    </source>
</evidence>
<dbReference type="Pfam" id="PF00291">
    <property type="entry name" value="PALP"/>
    <property type="match status" value="1"/>
</dbReference>
<dbReference type="SUPFAM" id="SSF53686">
    <property type="entry name" value="Tryptophan synthase beta subunit-like PLP-dependent enzymes"/>
    <property type="match status" value="1"/>
</dbReference>
<keyword evidence="8" id="KW-0456">Lyase</keyword>
<keyword evidence="9" id="KW-1185">Reference proteome</keyword>
<evidence type="ECO:0000256" key="5">
    <source>
        <dbReference type="PIRSR" id="PIRSR604450-51"/>
    </source>
</evidence>
<dbReference type="RefSeq" id="WP_117454421.1">
    <property type="nucleotide sequence ID" value="NZ_CP060636.1"/>
</dbReference>
<name>A0A7G9GIW9_9FIRM</name>
<feature type="modified residue" description="N6-(pyridoxal phosphate)lysine" evidence="5">
    <location>
        <position position="112"/>
    </location>
</feature>
<evidence type="ECO:0000313" key="9">
    <source>
        <dbReference type="Proteomes" id="UP000515856"/>
    </source>
</evidence>
<dbReference type="EC" id="4.2.3.1" evidence="4"/>
<dbReference type="Gene3D" id="3.40.50.1100">
    <property type="match status" value="2"/>
</dbReference>
<sequence>MKEIYTSTRNSSKAFTPKQAILKGIADDGGLYVYDGLDNLRLPLEDMMQMDYMQMAETILHMLLPDFSDEEVKRCVNDAYAGKFRNEDITPLHMVDDEAILELFHGPTCAFKDVGLRMLPQLMRVSLETHTDENVMILTATSGDTGKAALEGFKDVPRTGITVFYPDAGVSNIQKLQMVTTTGNNTCVCAIKGNFDDAQSNVKKIFNNQALSDELAKQHVTLSSANSINIGRLIPQIVYYIFAYKEMVKNNKIKFGEEINYCVPTGNYGNVLAGYYAKCMGLPVHKFIVASNANNVLFDFLKDGVYDRNRPFYKTISPSMDILISSNLERLLYYKSGKDAAYIASLMKDLETKGSYQVKEEIFESVKADFTGGYCDDEACAQAIKEMYEQHGYVMDPHTAVAYKVMKDYEKEDSEHKCVLLSTASPYKFAPAVYEAIFGKGDEDEFACMKQLEEKTGAQIPAPLKELSTMEIRHNALVDKDDMEAFVQKTVEEMFHD</sequence>
<dbReference type="Gene3D" id="3.90.1380.10">
    <property type="entry name" value="Threonine synthase, N-terminal domain"/>
    <property type="match status" value="1"/>
</dbReference>
<proteinExistence type="inferred from homology"/>
<dbReference type="GO" id="GO:0005737">
    <property type="term" value="C:cytoplasm"/>
    <property type="evidence" value="ECO:0007669"/>
    <property type="project" value="TreeGrafter"/>
</dbReference>